<feature type="domain" description="Leucine-binding protein" evidence="3">
    <location>
        <begin position="41"/>
        <end position="385"/>
    </location>
</feature>
<proteinExistence type="inferred from homology"/>
<dbReference type="InterPro" id="IPR006311">
    <property type="entry name" value="TAT_signal"/>
</dbReference>
<accession>A0ABR9SG52</accession>
<dbReference type="InterPro" id="IPR051010">
    <property type="entry name" value="BCAA_transport"/>
</dbReference>
<dbReference type="InterPro" id="IPR028082">
    <property type="entry name" value="Peripla_BP_I"/>
</dbReference>
<reference evidence="4 5" key="1">
    <citation type="submission" date="2020-10" db="EMBL/GenBank/DDBJ databases">
        <title>Draft genome of Ramlibacter aquaticus LMG 30558.</title>
        <authorList>
            <person name="Props R."/>
        </authorList>
    </citation>
    <scope>NUCLEOTIDE SEQUENCE [LARGE SCALE GENOMIC DNA]</scope>
    <source>
        <strain evidence="4 5">LMG 30558</strain>
    </source>
</reference>
<keyword evidence="5" id="KW-1185">Reference proteome</keyword>
<dbReference type="RefSeq" id="WP_193780840.1">
    <property type="nucleotide sequence ID" value="NZ_JADDOJ010000045.1"/>
</dbReference>
<protein>
    <submittedName>
        <fullName evidence="4">ABC transporter substrate-binding protein</fullName>
    </submittedName>
</protein>
<dbReference type="InterPro" id="IPR028081">
    <property type="entry name" value="Leu-bd"/>
</dbReference>
<dbReference type="Gene3D" id="3.40.50.2300">
    <property type="match status" value="2"/>
</dbReference>
<evidence type="ECO:0000256" key="1">
    <source>
        <dbReference type="ARBA" id="ARBA00010062"/>
    </source>
</evidence>
<dbReference type="EMBL" id="JADDOJ010000045">
    <property type="protein sequence ID" value="MBE7941298.1"/>
    <property type="molecule type" value="Genomic_DNA"/>
</dbReference>
<evidence type="ECO:0000256" key="2">
    <source>
        <dbReference type="ARBA" id="ARBA00022729"/>
    </source>
</evidence>
<organism evidence="4 5">
    <name type="scientific">Ramlibacter aquaticus</name>
    <dbReference type="NCBI Taxonomy" id="2780094"/>
    <lineage>
        <taxon>Bacteria</taxon>
        <taxon>Pseudomonadati</taxon>
        <taxon>Pseudomonadota</taxon>
        <taxon>Betaproteobacteria</taxon>
        <taxon>Burkholderiales</taxon>
        <taxon>Comamonadaceae</taxon>
        <taxon>Ramlibacter</taxon>
    </lineage>
</organism>
<evidence type="ECO:0000313" key="4">
    <source>
        <dbReference type="EMBL" id="MBE7941298.1"/>
    </source>
</evidence>
<dbReference type="PANTHER" id="PTHR30483:SF6">
    <property type="entry name" value="PERIPLASMIC BINDING PROTEIN OF ABC TRANSPORTER FOR NATURAL AMINO ACIDS"/>
    <property type="match status" value="1"/>
</dbReference>
<name>A0ABR9SG52_9BURK</name>
<dbReference type="Pfam" id="PF13458">
    <property type="entry name" value="Peripla_BP_6"/>
    <property type="match status" value="1"/>
</dbReference>
<comment type="similarity">
    <text evidence="1">Belongs to the leucine-binding protein family.</text>
</comment>
<dbReference type="PROSITE" id="PS51318">
    <property type="entry name" value="TAT"/>
    <property type="match status" value="1"/>
</dbReference>
<dbReference type="SUPFAM" id="SSF53822">
    <property type="entry name" value="Periplasmic binding protein-like I"/>
    <property type="match status" value="1"/>
</dbReference>
<keyword evidence="2" id="KW-0732">Signal</keyword>
<evidence type="ECO:0000313" key="5">
    <source>
        <dbReference type="Proteomes" id="UP000715965"/>
    </source>
</evidence>
<evidence type="ECO:0000259" key="3">
    <source>
        <dbReference type="Pfam" id="PF13458"/>
    </source>
</evidence>
<dbReference type="PANTHER" id="PTHR30483">
    <property type="entry name" value="LEUCINE-SPECIFIC-BINDING PROTEIN"/>
    <property type="match status" value="1"/>
</dbReference>
<gene>
    <name evidence="4" type="ORF">IM725_12020</name>
</gene>
<dbReference type="Proteomes" id="UP000715965">
    <property type="component" value="Unassembled WGS sequence"/>
</dbReference>
<sequence length="416" mass="45076">MNDSRSLTDFSRRRLLQAGAAGAALAASPFAINIVRAQGGPIRIGFPTPLTGAFSAEAQDQVRAAELAVKEFNDAGGFQGRKVELLVRDDKLNPGEAATRTLELIEKDKVDFIVGSLSAATQLSINAVTRERKVIFNSISQSDAINEAKDWSPYTFHEALNPHMTAGAVARYAFPKFGKRIVYLTADYAYGHEMVRGFERAGKELGATTLADIRHPLGAADYSAFLPRIQALKPDVLVLCNFGRDLVNSVKQATDFGLKSTTRIVAPVLLFTSRLAGGADAFDGVVGGTSYYWGMEDTVPAAKVFNDKFRKAYGGAVPSDYGALGYAGVRSVLAAMVEAKTTESSKVAEVLGRLKYNWYKGDQSYRKCDHQSVQSVIIVESKSKGMKDKNDVFSVLSIEQPNEANLRSCTELGFKA</sequence>
<comment type="caution">
    <text evidence="4">The sequence shown here is derived from an EMBL/GenBank/DDBJ whole genome shotgun (WGS) entry which is preliminary data.</text>
</comment>